<dbReference type="AlphaFoldDB" id="A0A820WF69"/>
<keyword evidence="7" id="KW-1185">Reference proteome</keyword>
<dbReference type="Proteomes" id="UP000663851">
    <property type="component" value="Unassembled WGS sequence"/>
</dbReference>
<comment type="caution">
    <text evidence="4">The sequence shown here is derived from an EMBL/GenBank/DDBJ whole genome shotgun (WGS) entry which is preliminary data.</text>
</comment>
<dbReference type="Proteomes" id="UP000663869">
    <property type="component" value="Unassembled WGS sequence"/>
</dbReference>
<dbReference type="EMBL" id="CAJNYD010000114">
    <property type="protein sequence ID" value="CAF3216695.1"/>
    <property type="molecule type" value="Genomic_DNA"/>
</dbReference>
<dbReference type="EMBL" id="CAJOBP010007564">
    <property type="protein sequence ID" value="CAF4517132.1"/>
    <property type="molecule type" value="Genomic_DNA"/>
</dbReference>
<accession>A0A820WF69</accession>
<evidence type="ECO:0000313" key="5">
    <source>
        <dbReference type="EMBL" id="CAF4539997.1"/>
    </source>
</evidence>
<sequence length="136" mass="15619">MTSITRRAKKLAVTSQKRVHFDDEKMDVDSDEDEDDTPREQFRKIFIHHTIHVYDYNRFSIDFNPISTLNFSAWDNTDSQLVVDPSPALFPHSGAIGIETTPVAFTGRTIEREGITTTIVEPPKRVSKFKASRHQQ</sequence>
<dbReference type="EMBL" id="CAJOBQ010005294">
    <property type="protein sequence ID" value="CAF4653546.1"/>
    <property type="molecule type" value="Genomic_DNA"/>
</dbReference>
<organism evidence="4 7">
    <name type="scientific">Rotaria socialis</name>
    <dbReference type="NCBI Taxonomy" id="392032"/>
    <lineage>
        <taxon>Eukaryota</taxon>
        <taxon>Metazoa</taxon>
        <taxon>Spiralia</taxon>
        <taxon>Gnathifera</taxon>
        <taxon>Rotifera</taxon>
        <taxon>Eurotatoria</taxon>
        <taxon>Bdelloidea</taxon>
        <taxon>Philodinida</taxon>
        <taxon>Philodinidae</taxon>
        <taxon>Rotaria</taxon>
    </lineage>
</organism>
<dbReference type="Proteomes" id="UP000663873">
    <property type="component" value="Unassembled WGS sequence"/>
</dbReference>
<dbReference type="Proteomes" id="UP000663833">
    <property type="component" value="Unassembled WGS sequence"/>
</dbReference>
<dbReference type="EMBL" id="CAJNXB010004088">
    <property type="protein sequence ID" value="CAF3354288.1"/>
    <property type="molecule type" value="Genomic_DNA"/>
</dbReference>
<dbReference type="EMBL" id="CAJNYU010000479">
    <property type="protein sequence ID" value="CAF3362651.1"/>
    <property type="molecule type" value="Genomic_DNA"/>
</dbReference>
<evidence type="ECO:0000313" key="6">
    <source>
        <dbReference type="EMBL" id="CAF4653546.1"/>
    </source>
</evidence>
<evidence type="ECO:0000313" key="4">
    <source>
        <dbReference type="EMBL" id="CAF4517132.1"/>
    </source>
</evidence>
<dbReference type="Proteomes" id="UP000663862">
    <property type="component" value="Unassembled WGS sequence"/>
</dbReference>
<dbReference type="EMBL" id="CAJOBO010005241">
    <property type="protein sequence ID" value="CAF4539997.1"/>
    <property type="molecule type" value="Genomic_DNA"/>
</dbReference>
<name>A0A820WF69_9BILA</name>
<dbReference type="Proteomes" id="UP000663825">
    <property type="component" value="Unassembled WGS sequence"/>
</dbReference>
<evidence type="ECO:0000313" key="2">
    <source>
        <dbReference type="EMBL" id="CAF3354288.1"/>
    </source>
</evidence>
<evidence type="ECO:0000313" key="7">
    <source>
        <dbReference type="Proteomes" id="UP000663873"/>
    </source>
</evidence>
<gene>
    <name evidence="3" type="ORF">FME351_LOCUS5565</name>
    <name evidence="5" type="ORF">HFQ381_LOCUS30266</name>
    <name evidence="1" type="ORF">LUA448_LOCUS3047</name>
    <name evidence="2" type="ORF">TIS948_LOCUS23565</name>
    <name evidence="6" type="ORF">TSG867_LOCUS30924</name>
    <name evidence="4" type="ORF">UJA718_LOCUS27376</name>
</gene>
<evidence type="ECO:0000313" key="1">
    <source>
        <dbReference type="EMBL" id="CAF3216695.1"/>
    </source>
</evidence>
<reference evidence="4" key="1">
    <citation type="submission" date="2021-02" db="EMBL/GenBank/DDBJ databases">
        <authorList>
            <person name="Nowell W R."/>
        </authorList>
    </citation>
    <scope>NUCLEOTIDE SEQUENCE</scope>
</reference>
<proteinExistence type="predicted"/>
<protein>
    <submittedName>
        <fullName evidence="4">Uncharacterized protein</fullName>
    </submittedName>
</protein>
<evidence type="ECO:0000313" key="3">
    <source>
        <dbReference type="EMBL" id="CAF3362651.1"/>
    </source>
</evidence>